<dbReference type="FunFam" id="3.20.20.70:FF:000059">
    <property type="entry name" value="N-ethylmaleimide reductase, FMN-linked"/>
    <property type="match status" value="1"/>
</dbReference>
<dbReference type="SUPFAM" id="SSF51395">
    <property type="entry name" value="FMN-linked oxidoreductases"/>
    <property type="match status" value="1"/>
</dbReference>
<dbReference type="Gene3D" id="3.20.20.70">
    <property type="entry name" value="Aldolase class I"/>
    <property type="match status" value="1"/>
</dbReference>
<dbReference type="Pfam" id="PF00724">
    <property type="entry name" value="Oxidored_FMN"/>
    <property type="match status" value="1"/>
</dbReference>
<evidence type="ECO:0000313" key="6">
    <source>
        <dbReference type="EMBL" id="MDR6336542.1"/>
    </source>
</evidence>
<dbReference type="PANTHER" id="PTHR22893:SF98">
    <property type="entry name" value="OXIDOREDUCTASE"/>
    <property type="match status" value="1"/>
</dbReference>
<dbReference type="EMBL" id="JAVDPY010000013">
    <property type="protein sequence ID" value="MDR6336542.1"/>
    <property type="molecule type" value="Genomic_DNA"/>
</dbReference>
<dbReference type="AlphaFoldDB" id="A0A9W6CTP7"/>
<dbReference type="InterPro" id="IPR001155">
    <property type="entry name" value="OxRdtase_FMN_N"/>
</dbReference>
<sequence length="382" mass="41171">MPTLFDPIQLGAIAAPNRMFMAPLTRGRGTREHVPTALMAEYYAQRASAGLIISEATGISRQGLGWPFAPGIWSEEQVAAWRPVTDAVKRAGGRIVCQLWHMGRIVHPSFLDGAKAVSASATAAPAYAHTYDGKQPHAEARALDADEIPGLLLDYRRAARNALLAGFDGVEIHAANGYLIDQFLRASANHRTDAYGGSIENRARLLREVTEAVAGEIGADRTGVRLSPNGESQGVNDPDPVPLFRHAAKLLSDIGIAFLELREPPPEGTRGKPDHPPVHPEIRAVFDGPLVLNSDFDGVRAMATLEKGEADAIAFGRGFLANPDLPSRIQHAIPLAPDHMETWYTQGPEGYTDYPTADVALLDEALEETFPASDPIATGDFR</sequence>
<name>A0A9W6CTP7_XANFL</name>
<dbReference type="RefSeq" id="WP_281809807.1">
    <property type="nucleotide sequence ID" value="NZ_BSDO01000011.1"/>
</dbReference>
<keyword evidence="3" id="KW-0560">Oxidoreductase</keyword>
<evidence type="ECO:0000313" key="8">
    <source>
        <dbReference type="Proteomes" id="UP001245370"/>
    </source>
</evidence>
<evidence type="ECO:0000259" key="4">
    <source>
        <dbReference type="Pfam" id="PF00724"/>
    </source>
</evidence>
<proteinExistence type="inferred from homology"/>
<organism evidence="5 7">
    <name type="scientific">Xanthobacter flavus</name>
    <dbReference type="NCBI Taxonomy" id="281"/>
    <lineage>
        <taxon>Bacteria</taxon>
        <taxon>Pseudomonadati</taxon>
        <taxon>Pseudomonadota</taxon>
        <taxon>Alphaproteobacteria</taxon>
        <taxon>Hyphomicrobiales</taxon>
        <taxon>Xanthobacteraceae</taxon>
        <taxon>Xanthobacter</taxon>
    </lineage>
</organism>
<dbReference type="GeneID" id="95765561"/>
<evidence type="ECO:0000256" key="3">
    <source>
        <dbReference type="ARBA" id="ARBA00023002"/>
    </source>
</evidence>
<evidence type="ECO:0000313" key="7">
    <source>
        <dbReference type="Proteomes" id="UP001144397"/>
    </source>
</evidence>
<dbReference type="Proteomes" id="UP001245370">
    <property type="component" value="Unassembled WGS sequence"/>
</dbReference>
<evidence type="ECO:0000256" key="2">
    <source>
        <dbReference type="ARBA" id="ARBA00005979"/>
    </source>
</evidence>
<comment type="cofactor">
    <cofactor evidence="1">
        <name>FMN</name>
        <dbReference type="ChEBI" id="CHEBI:58210"/>
    </cofactor>
</comment>
<reference evidence="5" key="1">
    <citation type="submission" date="2022-12" db="EMBL/GenBank/DDBJ databases">
        <title>Reference genome sequencing for broad-spectrum identification of bacterial and archaeal isolates by mass spectrometry.</title>
        <authorList>
            <person name="Sekiguchi Y."/>
            <person name="Tourlousse D.M."/>
        </authorList>
    </citation>
    <scope>NUCLEOTIDE SEQUENCE</scope>
    <source>
        <strain evidence="5">301</strain>
    </source>
</reference>
<keyword evidence="8" id="KW-1185">Reference proteome</keyword>
<reference evidence="6 8" key="2">
    <citation type="submission" date="2023-07" db="EMBL/GenBank/DDBJ databases">
        <title>Genomic Encyclopedia of Type Strains, Phase IV (KMG-IV): sequencing the most valuable type-strain genomes for metagenomic binning, comparative biology and taxonomic classification.</title>
        <authorList>
            <person name="Goeker M."/>
        </authorList>
    </citation>
    <scope>NUCLEOTIDE SEQUENCE [LARGE SCALE GENOMIC DNA]</scope>
    <source>
        <strain evidence="6 8">DSM 338</strain>
    </source>
</reference>
<dbReference type="PANTHER" id="PTHR22893">
    <property type="entry name" value="NADH OXIDOREDUCTASE-RELATED"/>
    <property type="match status" value="1"/>
</dbReference>
<dbReference type="InterPro" id="IPR013785">
    <property type="entry name" value="Aldolase_TIM"/>
</dbReference>
<evidence type="ECO:0000256" key="1">
    <source>
        <dbReference type="ARBA" id="ARBA00001917"/>
    </source>
</evidence>
<dbReference type="CDD" id="cd02933">
    <property type="entry name" value="OYE_like_FMN"/>
    <property type="match status" value="1"/>
</dbReference>
<comment type="caution">
    <text evidence="5">The sequence shown here is derived from an EMBL/GenBank/DDBJ whole genome shotgun (WGS) entry which is preliminary data.</text>
</comment>
<feature type="domain" description="NADH:flavin oxidoreductase/NADH oxidase N-terminal" evidence="4">
    <location>
        <begin position="4"/>
        <end position="334"/>
    </location>
</feature>
<evidence type="ECO:0000313" key="5">
    <source>
        <dbReference type="EMBL" id="GLI25117.1"/>
    </source>
</evidence>
<dbReference type="EMBL" id="BSDO01000011">
    <property type="protein sequence ID" value="GLI25117.1"/>
    <property type="molecule type" value="Genomic_DNA"/>
</dbReference>
<dbReference type="InterPro" id="IPR045247">
    <property type="entry name" value="Oye-like"/>
</dbReference>
<comment type="similarity">
    <text evidence="2">Belongs to the NADH:flavin oxidoreductase/NADH oxidase family.</text>
</comment>
<protein>
    <submittedName>
        <fullName evidence="6">2,4-dienoyl-CoA reductase-like NADH-dependent reductase (Old Yellow Enzyme family)</fullName>
    </submittedName>
    <submittedName>
        <fullName evidence="5">Alkene reductase</fullName>
    </submittedName>
</protein>
<dbReference type="GO" id="GO:0010181">
    <property type="term" value="F:FMN binding"/>
    <property type="evidence" value="ECO:0007669"/>
    <property type="project" value="InterPro"/>
</dbReference>
<accession>A0A9W6CTP7</accession>
<dbReference type="Proteomes" id="UP001144397">
    <property type="component" value="Unassembled WGS sequence"/>
</dbReference>
<dbReference type="GO" id="GO:0016628">
    <property type="term" value="F:oxidoreductase activity, acting on the CH-CH group of donors, NAD or NADP as acceptor"/>
    <property type="evidence" value="ECO:0007669"/>
    <property type="project" value="UniProtKB-ARBA"/>
</dbReference>
<gene>
    <name evidence="5" type="primary">nemA</name>
    <name evidence="6" type="ORF">GGQ86_005045</name>
    <name evidence="5" type="ORF">XFLAVUS301_47910</name>
</gene>
<dbReference type="GO" id="GO:0005829">
    <property type="term" value="C:cytosol"/>
    <property type="evidence" value="ECO:0007669"/>
    <property type="project" value="UniProtKB-ARBA"/>
</dbReference>